<evidence type="ECO:0000256" key="4">
    <source>
        <dbReference type="ARBA" id="ARBA00022801"/>
    </source>
</evidence>
<keyword evidence="1" id="KW-0004">4Fe-4S</keyword>
<proteinExistence type="inferred from homology"/>
<evidence type="ECO:0000256" key="1">
    <source>
        <dbReference type="ARBA" id="ARBA00022485"/>
    </source>
</evidence>
<reference evidence="11" key="1">
    <citation type="submission" date="2018-05" db="EMBL/GenBank/DDBJ databases">
        <authorList>
            <person name="Lanie J.A."/>
            <person name="Ng W.-L."/>
            <person name="Kazmierczak K.M."/>
            <person name="Andrzejewski T.M."/>
            <person name="Davidsen T.M."/>
            <person name="Wayne K.J."/>
            <person name="Tettelin H."/>
            <person name="Glass J.I."/>
            <person name="Rusch D."/>
            <person name="Podicherti R."/>
            <person name="Tsui H.-C.T."/>
            <person name="Winkler M.E."/>
        </authorList>
    </citation>
    <scope>NUCLEOTIDE SEQUENCE</scope>
</reference>
<dbReference type="GO" id="GO:0006284">
    <property type="term" value="P:base-excision repair"/>
    <property type="evidence" value="ECO:0007669"/>
    <property type="project" value="InterPro"/>
</dbReference>
<dbReference type="GO" id="GO:0004844">
    <property type="term" value="F:uracil DNA N-glycosylase activity"/>
    <property type="evidence" value="ECO:0007669"/>
    <property type="project" value="InterPro"/>
</dbReference>
<dbReference type="InterPro" id="IPR005122">
    <property type="entry name" value="Uracil-DNA_glycosylase-like"/>
</dbReference>
<evidence type="ECO:0000256" key="2">
    <source>
        <dbReference type="ARBA" id="ARBA00022723"/>
    </source>
</evidence>
<evidence type="ECO:0000256" key="8">
    <source>
        <dbReference type="ARBA" id="ARBA00023779"/>
    </source>
</evidence>
<evidence type="ECO:0000256" key="9">
    <source>
        <dbReference type="ARBA" id="ARBA00023887"/>
    </source>
</evidence>
<name>A0A381YUL4_9ZZZZ</name>
<dbReference type="Pfam" id="PF03167">
    <property type="entry name" value="UDG"/>
    <property type="match status" value="1"/>
</dbReference>
<dbReference type="GO" id="GO:0033958">
    <property type="term" value="F:DNA-deoxyinosine glycosylase activity"/>
    <property type="evidence" value="ECO:0007669"/>
    <property type="project" value="InterPro"/>
</dbReference>
<dbReference type="PANTHER" id="PTHR33693">
    <property type="entry name" value="TYPE-5 URACIL-DNA GLYCOSYLASE"/>
    <property type="match status" value="1"/>
</dbReference>
<dbReference type="EMBL" id="UINC01019105">
    <property type="protein sequence ID" value="SVA80738.1"/>
    <property type="molecule type" value="Genomic_DNA"/>
</dbReference>
<evidence type="ECO:0000256" key="6">
    <source>
        <dbReference type="ARBA" id="ARBA00023014"/>
    </source>
</evidence>
<keyword evidence="4" id="KW-0378">Hydrolase</keyword>
<dbReference type="InterPro" id="IPR044147">
    <property type="entry name" value="UdgB-like"/>
</dbReference>
<comment type="similarity">
    <text evidence="8">Belongs to the uracil-DNA glycosylase (UDG) superfamily. Type 5 (UDGb) family.</text>
</comment>
<evidence type="ECO:0000256" key="3">
    <source>
        <dbReference type="ARBA" id="ARBA00022763"/>
    </source>
</evidence>
<evidence type="ECO:0000256" key="5">
    <source>
        <dbReference type="ARBA" id="ARBA00023004"/>
    </source>
</evidence>
<dbReference type="GO" id="GO:0046872">
    <property type="term" value="F:metal ion binding"/>
    <property type="evidence" value="ECO:0007669"/>
    <property type="project" value="UniProtKB-KW"/>
</dbReference>
<protein>
    <recommendedName>
        <fullName evidence="9">Type-5 uracil-DNA glycosylase</fullName>
    </recommendedName>
</protein>
<dbReference type="Gene3D" id="3.40.470.10">
    <property type="entry name" value="Uracil-DNA glycosylase-like domain"/>
    <property type="match status" value="1"/>
</dbReference>
<feature type="domain" description="Uracil-DNA glycosylase-like" evidence="10">
    <location>
        <begin position="51"/>
        <end position="222"/>
    </location>
</feature>
<evidence type="ECO:0000313" key="11">
    <source>
        <dbReference type="EMBL" id="SVA80738.1"/>
    </source>
</evidence>
<dbReference type="SMART" id="SM00987">
    <property type="entry name" value="UreE_C"/>
    <property type="match status" value="1"/>
</dbReference>
<dbReference type="SMART" id="SM00986">
    <property type="entry name" value="UDG"/>
    <property type="match status" value="1"/>
</dbReference>
<keyword evidence="7" id="KW-0234">DNA repair</keyword>
<keyword evidence="6" id="KW-0411">Iron-sulfur</keyword>
<dbReference type="GO" id="GO:0051539">
    <property type="term" value="F:4 iron, 4 sulfur cluster binding"/>
    <property type="evidence" value="ECO:0007669"/>
    <property type="project" value="UniProtKB-KW"/>
</dbReference>
<keyword evidence="5" id="KW-0408">Iron</keyword>
<dbReference type="PANTHER" id="PTHR33693:SF3">
    <property type="entry name" value="TYPE-5 URACIL-DNA GLYCOSYLASE"/>
    <property type="match status" value="1"/>
</dbReference>
<keyword evidence="3" id="KW-0227">DNA damage</keyword>
<dbReference type="SUPFAM" id="SSF52141">
    <property type="entry name" value="Uracil-DNA glycosylase-like"/>
    <property type="match status" value="1"/>
</dbReference>
<dbReference type="AlphaFoldDB" id="A0A381YUL4"/>
<dbReference type="InterPro" id="IPR051536">
    <property type="entry name" value="UDG_Type-4/5"/>
</dbReference>
<sequence length="230" mass="26540">MIKYDKDKLDDFNEKLIHCNDCTRLVDFRTKVANEKRKQYMNWDYWGKPVPGYGDHMASIIIVGLAPAAHGGNRTGRVFTGDKSADFLMMCMHEVGLSNQPNSDSLQDGLKLNNCYMTPALKCVPPQDKPTAQELRNCFTYFNDEINLLNNATCMLALGKIAFDACLRFWRSQFEIKVKDYPFKHHAIYTLPNNFHLISSYHPSPRNVNTRRLTKDMMVKLLSELNKYSK</sequence>
<evidence type="ECO:0000259" key="10">
    <source>
        <dbReference type="SMART" id="SM00986"/>
    </source>
</evidence>
<organism evidence="11">
    <name type="scientific">marine metagenome</name>
    <dbReference type="NCBI Taxonomy" id="408172"/>
    <lineage>
        <taxon>unclassified sequences</taxon>
        <taxon>metagenomes</taxon>
        <taxon>ecological metagenomes</taxon>
    </lineage>
</organism>
<dbReference type="CDD" id="cd10031">
    <property type="entry name" value="UDG-F5_TTUDGB_like"/>
    <property type="match status" value="1"/>
</dbReference>
<accession>A0A381YUL4</accession>
<dbReference type="InterPro" id="IPR036895">
    <property type="entry name" value="Uracil-DNA_glycosylase-like_sf"/>
</dbReference>
<gene>
    <name evidence="11" type="ORF">METZ01_LOCUS133592</name>
</gene>
<keyword evidence="2" id="KW-0479">Metal-binding</keyword>
<evidence type="ECO:0000256" key="7">
    <source>
        <dbReference type="ARBA" id="ARBA00023204"/>
    </source>
</evidence>